<name>A0A1J4T906_9BACT</name>
<comment type="caution">
    <text evidence="2">The sequence shown here is derived from an EMBL/GenBank/DDBJ whole genome shotgun (WGS) entry which is preliminary data.</text>
</comment>
<dbReference type="EMBL" id="MNUU01000062">
    <property type="protein sequence ID" value="OIO06974.1"/>
    <property type="molecule type" value="Genomic_DNA"/>
</dbReference>
<dbReference type="Proteomes" id="UP000183192">
    <property type="component" value="Unassembled WGS sequence"/>
</dbReference>
<dbReference type="AlphaFoldDB" id="A0A1J4T906"/>
<evidence type="ECO:0000313" key="3">
    <source>
        <dbReference type="Proteomes" id="UP000183192"/>
    </source>
</evidence>
<feature type="transmembrane region" description="Helical" evidence="1">
    <location>
        <begin position="109"/>
        <end position="128"/>
    </location>
</feature>
<dbReference type="STRING" id="1805146.AUJ27_03180"/>
<evidence type="ECO:0000313" key="2">
    <source>
        <dbReference type="EMBL" id="OIO06974.1"/>
    </source>
</evidence>
<proteinExistence type="predicted"/>
<keyword evidence="1" id="KW-0472">Membrane</keyword>
<evidence type="ECO:0000256" key="1">
    <source>
        <dbReference type="SAM" id="Phobius"/>
    </source>
</evidence>
<gene>
    <name evidence="2" type="ORF">AUJ27_03180</name>
</gene>
<accession>A0A1J4T906</accession>
<keyword evidence="1" id="KW-0812">Transmembrane</keyword>
<organism evidence="2 3">
    <name type="scientific">Candidatus Falkowbacteria bacterium CG1_02_37_44</name>
    <dbReference type="NCBI Taxonomy" id="1805146"/>
    <lineage>
        <taxon>Bacteria</taxon>
        <taxon>Candidatus Falkowiibacteriota</taxon>
    </lineage>
</organism>
<sequence length="246" mass="27896">MPRRIKKINNKNEAINKKQAKDKIRPKKVNLKVKIVKSKGNYYKTGSRTQEKTIAAGNKEIQRIQDKEAPKSVLAKEKSSRDVAKISRPAGEKEINQVYNEKIEQEKKLLMWSGIIFFMLLILVGWVYNFNSQVKKNSKNINNNANKLEWSKITGEVSDSIKQIEADLAKLREAKLEKVGGIATSTDFPLPNLLKTEQTTATSSEQTATSPELNIEIKNTEGQTENNQISAEEINKLKKIIEENNN</sequence>
<reference evidence="2 3" key="1">
    <citation type="journal article" date="2016" name="Environ. Microbiol.">
        <title>Genomic resolution of a cold subsurface aquifer community provides metabolic insights for novel microbes adapted to high CO concentrations.</title>
        <authorList>
            <person name="Probst A.J."/>
            <person name="Castelle C.J."/>
            <person name="Singh A."/>
            <person name="Brown C.T."/>
            <person name="Anantharaman K."/>
            <person name="Sharon I."/>
            <person name="Hug L.A."/>
            <person name="Burstein D."/>
            <person name="Emerson J.B."/>
            <person name="Thomas B.C."/>
            <person name="Banfield J.F."/>
        </authorList>
    </citation>
    <scope>NUCLEOTIDE SEQUENCE [LARGE SCALE GENOMIC DNA]</scope>
    <source>
        <strain evidence="2">CG1_02_37_44</strain>
    </source>
</reference>
<keyword evidence="1" id="KW-1133">Transmembrane helix</keyword>
<protein>
    <submittedName>
        <fullName evidence="2">Uncharacterized protein</fullName>
    </submittedName>
</protein>